<dbReference type="GO" id="GO:0019521">
    <property type="term" value="P:D-gluconate metabolic process"/>
    <property type="evidence" value="ECO:0007669"/>
    <property type="project" value="UniProtKB-KW"/>
</dbReference>
<feature type="compositionally biased region" description="Low complexity" evidence="11">
    <location>
        <begin position="12"/>
        <end position="21"/>
    </location>
</feature>
<evidence type="ECO:0000256" key="11">
    <source>
        <dbReference type="SAM" id="MobiDB-lite"/>
    </source>
</evidence>
<accession>A0A850PDZ8</accession>
<feature type="compositionally biased region" description="Polar residues" evidence="11">
    <location>
        <begin position="1"/>
        <end position="11"/>
    </location>
</feature>
<dbReference type="FunFam" id="3.40.50.300:FF:000522">
    <property type="entry name" value="Gluconokinase"/>
    <property type="match status" value="1"/>
</dbReference>
<dbReference type="GO" id="GO:0005524">
    <property type="term" value="F:ATP binding"/>
    <property type="evidence" value="ECO:0007669"/>
    <property type="project" value="UniProtKB-KW"/>
</dbReference>
<evidence type="ECO:0000256" key="9">
    <source>
        <dbReference type="ARBA" id="ARBA00048090"/>
    </source>
</evidence>
<feature type="region of interest" description="Disordered" evidence="11">
    <location>
        <begin position="1"/>
        <end position="31"/>
    </location>
</feature>
<evidence type="ECO:0000256" key="10">
    <source>
        <dbReference type="RuleBase" id="RU363066"/>
    </source>
</evidence>
<evidence type="ECO:0000256" key="5">
    <source>
        <dbReference type="ARBA" id="ARBA00022741"/>
    </source>
</evidence>
<keyword evidence="4 10" id="KW-0808">Transferase</keyword>
<gene>
    <name evidence="12" type="ORF">HUK82_09005</name>
</gene>
<comment type="catalytic activity">
    <reaction evidence="9 10">
        <text>D-gluconate + ATP = 6-phospho-D-gluconate + ADP + H(+)</text>
        <dbReference type="Rhea" id="RHEA:19433"/>
        <dbReference type="ChEBI" id="CHEBI:15378"/>
        <dbReference type="ChEBI" id="CHEBI:18391"/>
        <dbReference type="ChEBI" id="CHEBI:30616"/>
        <dbReference type="ChEBI" id="CHEBI:58759"/>
        <dbReference type="ChEBI" id="CHEBI:456216"/>
        <dbReference type="EC" id="2.7.1.12"/>
    </reaction>
</comment>
<proteinExistence type="inferred from homology"/>
<comment type="caution">
    <text evidence="12">The sequence shown here is derived from an EMBL/GenBank/DDBJ whole genome shotgun (WGS) entry which is preliminary data.</text>
</comment>
<reference evidence="12 13" key="1">
    <citation type="submission" date="2020-06" db="EMBL/GenBank/DDBJ databases">
        <title>Description of novel acetic acid bacteria.</title>
        <authorList>
            <person name="Sombolestani A."/>
        </authorList>
    </citation>
    <scope>NUCLEOTIDE SEQUENCE [LARGE SCALE GENOMIC DNA]</scope>
    <source>
        <strain evidence="12 13">LMG 27010</strain>
    </source>
</reference>
<dbReference type="GO" id="GO:0005737">
    <property type="term" value="C:cytoplasm"/>
    <property type="evidence" value="ECO:0007669"/>
    <property type="project" value="TreeGrafter"/>
</dbReference>
<dbReference type="SUPFAM" id="SSF52540">
    <property type="entry name" value="P-loop containing nucleoside triphosphate hydrolases"/>
    <property type="match status" value="1"/>
</dbReference>
<evidence type="ECO:0000256" key="7">
    <source>
        <dbReference type="ARBA" id="ARBA00022840"/>
    </source>
</evidence>
<dbReference type="EC" id="2.7.1.12" evidence="3 10"/>
<dbReference type="EMBL" id="JABXXR010000059">
    <property type="protein sequence ID" value="NVN40700.1"/>
    <property type="molecule type" value="Genomic_DNA"/>
</dbReference>
<dbReference type="CDD" id="cd02021">
    <property type="entry name" value="GntK"/>
    <property type="match status" value="1"/>
</dbReference>
<evidence type="ECO:0000256" key="6">
    <source>
        <dbReference type="ARBA" id="ARBA00022777"/>
    </source>
</evidence>
<keyword evidence="6 10" id="KW-0418">Kinase</keyword>
<dbReference type="GO" id="GO:0046316">
    <property type="term" value="F:gluconokinase activity"/>
    <property type="evidence" value="ECO:0007669"/>
    <property type="project" value="UniProtKB-EC"/>
</dbReference>
<organism evidence="12 13">
    <name type="scientific">Ameyamaea chiangmaiensis</name>
    <dbReference type="NCBI Taxonomy" id="442969"/>
    <lineage>
        <taxon>Bacteria</taxon>
        <taxon>Pseudomonadati</taxon>
        <taxon>Pseudomonadota</taxon>
        <taxon>Alphaproteobacteria</taxon>
        <taxon>Acetobacterales</taxon>
        <taxon>Acetobacteraceae</taxon>
        <taxon>Ameyamaea</taxon>
    </lineage>
</organism>
<dbReference type="InterPro" id="IPR006001">
    <property type="entry name" value="Therm_gnt_kin"/>
</dbReference>
<evidence type="ECO:0000313" key="13">
    <source>
        <dbReference type="Proteomes" id="UP000585665"/>
    </source>
</evidence>
<comment type="similarity">
    <text evidence="2 10">Belongs to the gluconokinase GntK/GntV family.</text>
</comment>
<protein>
    <recommendedName>
        <fullName evidence="3 10">Gluconokinase</fullName>
        <ecNumber evidence="3 10">2.7.1.12</ecNumber>
    </recommendedName>
</protein>
<evidence type="ECO:0000256" key="2">
    <source>
        <dbReference type="ARBA" id="ARBA00008420"/>
    </source>
</evidence>
<evidence type="ECO:0000256" key="1">
    <source>
        <dbReference type="ARBA" id="ARBA00004761"/>
    </source>
</evidence>
<evidence type="ECO:0000256" key="4">
    <source>
        <dbReference type="ARBA" id="ARBA00022679"/>
    </source>
</evidence>
<keyword evidence="8" id="KW-0311">Gluconate utilization</keyword>
<dbReference type="InterPro" id="IPR027417">
    <property type="entry name" value="P-loop_NTPase"/>
</dbReference>
<dbReference type="AlphaFoldDB" id="A0A850PDZ8"/>
<keyword evidence="7 10" id="KW-0067">ATP-binding</keyword>
<evidence type="ECO:0000313" key="12">
    <source>
        <dbReference type="EMBL" id="NVN40700.1"/>
    </source>
</evidence>
<dbReference type="PANTHER" id="PTHR43442">
    <property type="entry name" value="GLUCONOKINASE-RELATED"/>
    <property type="match status" value="1"/>
</dbReference>
<sequence>MPGPTSPHQTTAAAASLPASAHDGVTAPIAPGDVPHDVGGFSFPGLAHASRALRDAGRPKVLVVMGVSGSGKSTLAGELSFALRWPLVEGDSLHPQANILKMSTGVPLTDADRQPWLEDIGRVVRDWIDSDTCGVITCSSLKRRYRDTISGGNTRVCFVYVKGAQADIAPRLNRRTGHFMPSTMLDSQFAALEEPGEDECVLSVDVRASRDSLTKATLDALDGLTA</sequence>
<comment type="pathway">
    <text evidence="1">Carbohydrate acid metabolism.</text>
</comment>
<dbReference type="NCBIfam" id="TIGR01313">
    <property type="entry name" value="therm_gnt_kin"/>
    <property type="match status" value="1"/>
</dbReference>
<keyword evidence="5 10" id="KW-0547">Nucleotide-binding</keyword>
<dbReference type="Gene3D" id="3.40.50.300">
    <property type="entry name" value="P-loop containing nucleotide triphosphate hydrolases"/>
    <property type="match status" value="1"/>
</dbReference>
<keyword evidence="13" id="KW-1185">Reference proteome</keyword>
<dbReference type="RefSeq" id="WP_176613655.1">
    <property type="nucleotide sequence ID" value="NZ_JABXXR010000059.1"/>
</dbReference>
<evidence type="ECO:0000256" key="3">
    <source>
        <dbReference type="ARBA" id="ARBA00012054"/>
    </source>
</evidence>
<evidence type="ECO:0000256" key="8">
    <source>
        <dbReference type="ARBA" id="ARBA00023064"/>
    </source>
</evidence>
<dbReference type="Proteomes" id="UP000585665">
    <property type="component" value="Unassembled WGS sequence"/>
</dbReference>
<dbReference type="PANTHER" id="PTHR43442:SF3">
    <property type="entry name" value="GLUCONOKINASE-RELATED"/>
    <property type="match status" value="1"/>
</dbReference>
<name>A0A850PDZ8_9PROT</name>